<protein>
    <recommendedName>
        <fullName evidence="2">NB-ARC domain-containing protein</fullName>
    </recommendedName>
</protein>
<dbReference type="PANTHER" id="PTHR36766:SF30">
    <property type="entry name" value="TIR-NBS TYPE DISEASE RESISTANCE PROTEIN-RELATED"/>
    <property type="match status" value="1"/>
</dbReference>
<evidence type="ECO:0000259" key="2">
    <source>
        <dbReference type="Pfam" id="PF00931"/>
    </source>
</evidence>
<dbReference type="SUPFAM" id="SSF52540">
    <property type="entry name" value="P-loop containing nucleoside triphosphate hydrolases"/>
    <property type="match status" value="1"/>
</dbReference>
<dbReference type="Gene3D" id="3.40.50.300">
    <property type="entry name" value="P-loop containing nucleotide triphosphate hydrolases"/>
    <property type="match status" value="1"/>
</dbReference>
<gene>
    <name evidence="3" type="ORF">BUALT_Bualt07G0069000</name>
</gene>
<comment type="caution">
    <text evidence="3">The sequence shown here is derived from an EMBL/GenBank/DDBJ whole genome shotgun (WGS) entry which is preliminary data.</text>
</comment>
<evidence type="ECO:0000313" key="3">
    <source>
        <dbReference type="EMBL" id="KAG8379249.1"/>
    </source>
</evidence>
<keyword evidence="4" id="KW-1185">Reference proteome</keyword>
<dbReference type="AlphaFoldDB" id="A0AAV6XGJ7"/>
<dbReference type="GO" id="GO:0006952">
    <property type="term" value="P:defense response"/>
    <property type="evidence" value="ECO:0007669"/>
    <property type="project" value="UniProtKB-KW"/>
</dbReference>
<sequence>MMKKMKEVYITEPPKLVVGLHDPLIQLRSWLANDRDDLQIASIVGMAGIGKTTLAKQVYEDPFILDHFRDRVWITVTQKYETEEILNRILAQLNPEINQNDLFLSKEDSWCLLRRSLFEHELCPPELVKSGEKIAENCEGLPLLIIAVGKHLAKNEITLVYWDHIAENGNAVVIDEDNELSKVLLSSYKHLAPDVFSIWEFFLKVMRSVSPSSSICGVLRDFLNYIHPKHLKILLWDV</sequence>
<keyword evidence="1" id="KW-0611">Plant defense</keyword>
<dbReference type="InterPro" id="IPR002182">
    <property type="entry name" value="NB-ARC"/>
</dbReference>
<feature type="domain" description="NB-ARC" evidence="2">
    <location>
        <begin position="26"/>
        <end position="105"/>
    </location>
</feature>
<name>A0AAV6XGJ7_9LAMI</name>
<dbReference type="Pfam" id="PF00931">
    <property type="entry name" value="NB-ARC"/>
    <property type="match status" value="1"/>
</dbReference>
<proteinExistence type="predicted"/>
<dbReference type="EMBL" id="WHWC01000007">
    <property type="protein sequence ID" value="KAG8379249.1"/>
    <property type="molecule type" value="Genomic_DNA"/>
</dbReference>
<dbReference type="Proteomes" id="UP000826271">
    <property type="component" value="Unassembled WGS sequence"/>
</dbReference>
<evidence type="ECO:0000313" key="4">
    <source>
        <dbReference type="Proteomes" id="UP000826271"/>
    </source>
</evidence>
<dbReference type="GO" id="GO:0043531">
    <property type="term" value="F:ADP binding"/>
    <property type="evidence" value="ECO:0007669"/>
    <property type="project" value="InterPro"/>
</dbReference>
<evidence type="ECO:0000256" key="1">
    <source>
        <dbReference type="ARBA" id="ARBA00022821"/>
    </source>
</evidence>
<reference evidence="3" key="1">
    <citation type="submission" date="2019-10" db="EMBL/GenBank/DDBJ databases">
        <authorList>
            <person name="Zhang R."/>
            <person name="Pan Y."/>
            <person name="Wang J."/>
            <person name="Ma R."/>
            <person name="Yu S."/>
        </authorList>
    </citation>
    <scope>NUCLEOTIDE SEQUENCE</scope>
    <source>
        <strain evidence="3">LA-IB0</strain>
        <tissue evidence="3">Leaf</tissue>
    </source>
</reference>
<dbReference type="PANTHER" id="PTHR36766">
    <property type="entry name" value="PLANT BROAD-SPECTRUM MILDEW RESISTANCE PROTEIN RPW8"/>
    <property type="match status" value="1"/>
</dbReference>
<accession>A0AAV6XGJ7</accession>
<organism evidence="3 4">
    <name type="scientific">Buddleja alternifolia</name>
    <dbReference type="NCBI Taxonomy" id="168488"/>
    <lineage>
        <taxon>Eukaryota</taxon>
        <taxon>Viridiplantae</taxon>
        <taxon>Streptophyta</taxon>
        <taxon>Embryophyta</taxon>
        <taxon>Tracheophyta</taxon>
        <taxon>Spermatophyta</taxon>
        <taxon>Magnoliopsida</taxon>
        <taxon>eudicotyledons</taxon>
        <taxon>Gunneridae</taxon>
        <taxon>Pentapetalae</taxon>
        <taxon>asterids</taxon>
        <taxon>lamiids</taxon>
        <taxon>Lamiales</taxon>
        <taxon>Scrophulariaceae</taxon>
        <taxon>Buddlejeae</taxon>
        <taxon>Buddleja</taxon>
    </lineage>
</organism>
<dbReference type="InterPro" id="IPR027417">
    <property type="entry name" value="P-loop_NTPase"/>
</dbReference>